<evidence type="ECO:0000256" key="1">
    <source>
        <dbReference type="SAM" id="Coils"/>
    </source>
</evidence>
<evidence type="ECO:0000313" key="3">
    <source>
        <dbReference type="Proteomes" id="UP001431783"/>
    </source>
</evidence>
<organism evidence="2 3">
    <name type="scientific">Henosepilachna vigintioctopunctata</name>
    <dbReference type="NCBI Taxonomy" id="420089"/>
    <lineage>
        <taxon>Eukaryota</taxon>
        <taxon>Metazoa</taxon>
        <taxon>Ecdysozoa</taxon>
        <taxon>Arthropoda</taxon>
        <taxon>Hexapoda</taxon>
        <taxon>Insecta</taxon>
        <taxon>Pterygota</taxon>
        <taxon>Neoptera</taxon>
        <taxon>Endopterygota</taxon>
        <taxon>Coleoptera</taxon>
        <taxon>Polyphaga</taxon>
        <taxon>Cucujiformia</taxon>
        <taxon>Coccinelloidea</taxon>
        <taxon>Coccinellidae</taxon>
        <taxon>Epilachninae</taxon>
        <taxon>Epilachnini</taxon>
        <taxon>Henosepilachna</taxon>
    </lineage>
</organism>
<keyword evidence="1" id="KW-0175">Coiled coil</keyword>
<keyword evidence="3" id="KW-1185">Reference proteome</keyword>
<feature type="coiled-coil region" evidence="1">
    <location>
        <begin position="33"/>
        <end position="70"/>
    </location>
</feature>
<protein>
    <submittedName>
        <fullName evidence="2">Uncharacterized protein</fullName>
    </submittedName>
</protein>
<sequence>MNIQSNEEITLDKFYREIDESRNDLKGAIEASETTLLLKLESLNQKTQKLERENKILKEKIEALEKQNIKNNLVIFGLPNKHDEVTAHSYNVSQKRLPNAAALSSGIPVSYFQIRDANKNRGRLPNLPNL</sequence>
<name>A0AAW1VAU7_9CUCU</name>
<dbReference type="Proteomes" id="UP001431783">
    <property type="component" value="Unassembled WGS sequence"/>
</dbReference>
<dbReference type="EMBL" id="JARQZJ010000138">
    <property type="protein sequence ID" value="KAK9892797.1"/>
    <property type="molecule type" value="Genomic_DNA"/>
</dbReference>
<proteinExistence type="predicted"/>
<dbReference type="AlphaFoldDB" id="A0AAW1VAU7"/>
<reference evidence="2 3" key="1">
    <citation type="submission" date="2023-03" db="EMBL/GenBank/DDBJ databases">
        <title>Genome insight into feeding habits of ladybird beetles.</title>
        <authorList>
            <person name="Li H.-S."/>
            <person name="Huang Y.-H."/>
            <person name="Pang H."/>
        </authorList>
    </citation>
    <scope>NUCLEOTIDE SEQUENCE [LARGE SCALE GENOMIC DNA]</scope>
    <source>
        <strain evidence="2">SYSU_2023b</strain>
        <tissue evidence="2">Whole body</tissue>
    </source>
</reference>
<gene>
    <name evidence="2" type="ORF">WA026_021989</name>
</gene>
<comment type="caution">
    <text evidence="2">The sequence shown here is derived from an EMBL/GenBank/DDBJ whole genome shotgun (WGS) entry which is preliminary data.</text>
</comment>
<accession>A0AAW1VAU7</accession>
<evidence type="ECO:0000313" key="2">
    <source>
        <dbReference type="EMBL" id="KAK9892797.1"/>
    </source>
</evidence>